<evidence type="ECO:0000313" key="2">
    <source>
        <dbReference type="EMBL" id="TNN37716.1"/>
    </source>
</evidence>
<comment type="caution">
    <text evidence="2">The sequence shown here is derived from an EMBL/GenBank/DDBJ whole genome shotgun (WGS) entry which is preliminary data.</text>
</comment>
<name>A0A4Z2F904_9TELE</name>
<evidence type="ECO:0000256" key="1">
    <source>
        <dbReference type="SAM" id="SignalP"/>
    </source>
</evidence>
<keyword evidence="3" id="KW-1185">Reference proteome</keyword>
<dbReference type="Proteomes" id="UP000314294">
    <property type="component" value="Unassembled WGS sequence"/>
</dbReference>
<sequence length="91" mass="9770">MALAALLTTIWCSPQETSSSPEPPRSAWAFRWTASGVTCSVTRYRLLSVCGTTSGSLGQLGLLLRPLRKLVEEHRHGLCVGLRTGGDEGDV</sequence>
<feature type="chain" id="PRO_5021241857" description="Secreted protein" evidence="1">
    <location>
        <begin position="20"/>
        <end position="91"/>
    </location>
</feature>
<organism evidence="2 3">
    <name type="scientific">Liparis tanakae</name>
    <name type="common">Tanaka's snailfish</name>
    <dbReference type="NCBI Taxonomy" id="230148"/>
    <lineage>
        <taxon>Eukaryota</taxon>
        <taxon>Metazoa</taxon>
        <taxon>Chordata</taxon>
        <taxon>Craniata</taxon>
        <taxon>Vertebrata</taxon>
        <taxon>Euteleostomi</taxon>
        <taxon>Actinopterygii</taxon>
        <taxon>Neopterygii</taxon>
        <taxon>Teleostei</taxon>
        <taxon>Neoteleostei</taxon>
        <taxon>Acanthomorphata</taxon>
        <taxon>Eupercaria</taxon>
        <taxon>Perciformes</taxon>
        <taxon>Cottioidei</taxon>
        <taxon>Cottales</taxon>
        <taxon>Liparidae</taxon>
        <taxon>Liparis</taxon>
    </lineage>
</organism>
<reference evidence="2 3" key="1">
    <citation type="submission" date="2019-03" db="EMBL/GenBank/DDBJ databases">
        <title>First draft genome of Liparis tanakae, snailfish: a comprehensive survey of snailfish specific genes.</title>
        <authorList>
            <person name="Kim W."/>
            <person name="Song I."/>
            <person name="Jeong J.-H."/>
            <person name="Kim D."/>
            <person name="Kim S."/>
            <person name="Ryu S."/>
            <person name="Song J.Y."/>
            <person name="Lee S.K."/>
        </authorList>
    </citation>
    <scope>NUCLEOTIDE SEQUENCE [LARGE SCALE GENOMIC DNA]</scope>
    <source>
        <tissue evidence="2">Muscle</tissue>
    </source>
</reference>
<dbReference type="EMBL" id="SRLO01001452">
    <property type="protein sequence ID" value="TNN37716.1"/>
    <property type="molecule type" value="Genomic_DNA"/>
</dbReference>
<dbReference type="AlphaFoldDB" id="A0A4Z2F904"/>
<gene>
    <name evidence="2" type="ORF">EYF80_052113</name>
</gene>
<evidence type="ECO:0000313" key="3">
    <source>
        <dbReference type="Proteomes" id="UP000314294"/>
    </source>
</evidence>
<proteinExistence type="predicted"/>
<accession>A0A4Z2F904</accession>
<protein>
    <recommendedName>
        <fullName evidence="4">Secreted protein</fullName>
    </recommendedName>
</protein>
<feature type="signal peptide" evidence="1">
    <location>
        <begin position="1"/>
        <end position="19"/>
    </location>
</feature>
<keyword evidence="1" id="KW-0732">Signal</keyword>
<evidence type="ECO:0008006" key="4">
    <source>
        <dbReference type="Google" id="ProtNLM"/>
    </source>
</evidence>